<gene>
    <name evidence="1" type="ORF">ACFQ5J_00355</name>
</gene>
<proteinExistence type="predicted"/>
<organism evidence="1 2">
    <name type="scientific">Lacticaseibacillus baoqingensis</name>
    <dbReference type="NCBI Taxonomy" id="2486013"/>
    <lineage>
        <taxon>Bacteria</taxon>
        <taxon>Bacillati</taxon>
        <taxon>Bacillota</taxon>
        <taxon>Bacilli</taxon>
        <taxon>Lactobacillales</taxon>
        <taxon>Lactobacillaceae</taxon>
        <taxon>Lacticaseibacillus</taxon>
    </lineage>
</organism>
<evidence type="ECO:0000313" key="1">
    <source>
        <dbReference type="EMBL" id="MFD1483699.1"/>
    </source>
</evidence>
<name>A0ABW4E145_9LACO</name>
<protein>
    <submittedName>
        <fullName evidence="1">Uncharacterized protein</fullName>
    </submittedName>
</protein>
<evidence type="ECO:0000313" key="2">
    <source>
        <dbReference type="Proteomes" id="UP001597252"/>
    </source>
</evidence>
<dbReference type="Proteomes" id="UP001597252">
    <property type="component" value="Unassembled WGS sequence"/>
</dbReference>
<comment type="caution">
    <text evidence="1">The sequence shown here is derived from an EMBL/GenBank/DDBJ whole genome shotgun (WGS) entry which is preliminary data.</text>
</comment>
<accession>A0ABW4E145</accession>
<sequence length="416" mass="46259">MTEAALAGLLAKNRLAFRQYVDYPRVLERMPESEVDDALADFMTLLSALRSKPVMEWDALALRLTLVGLRQLCARQLPQLATHLEATCAVGRIYLQMLAASGQLQLSLADVRALMAQDRHLSLALKSLEKQPLTARLAWVRDRLLPKTDAKQPTFAHAIVPKAFADALSDAHLAAWLTTLHALMWAEHQQSLVSWLPAALTDELFSLMVIVGETQPQKLARIIGDWLVTQPTFAPAAVWQLKAALQQVERRFAGILVAATPSVSGAHAVANLAATFSAALWQQRQDYALPEGITQATCHYWTKDLLATIAICAHLLPSNWRAPAVSDACAVILPQLPASARHDFMGCVRSLVNLVAQWYAFMPLRKEQMLTNLTRLQHEWAQRDWQPVSDGATVPRGAQVIDLRQVKAQRQRDEKF</sequence>
<keyword evidence="2" id="KW-1185">Reference proteome</keyword>
<dbReference type="EMBL" id="JBHTON010000001">
    <property type="protein sequence ID" value="MFD1483699.1"/>
    <property type="molecule type" value="Genomic_DNA"/>
</dbReference>
<dbReference type="RefSeq" id="WP_125750289.1">
    <property type="nucleotide sequence ID" value="NZ_JBHTON010000001.1"/>
</dbReference>
<reference evidence="2" key="1">
    <citation type="journal article" date="2019" name="Int. J. Syst. Evol. Microbiol.">
        <title>The Global Catalogue of Microorganisms (GCM) 10K type strain sequencing project: providing services to taxonomists for standard genome sequencing and annotation.</title>
        <authorList>
            <consortium name="The Broad Institute Genomics Platform"/>
            <consortium name="The Broad Institute Genome Sequencing Center for Infectious Disease"/>
            <person name="Wu L."/>
            <person name="Ma J."/>
        </authorList>
    </citation>
    <scope>NUCLEOTIDE SEQUENCE [LARGE SCALE GENOMIC DNA]</scope>
    <source>
        <strain evidence="2">CCM 8903</strain>
    </source>
</reference>